<dbReference type="CDD" id="cd05305">
    <property type="entry name" value="L-AlaDH"/>
    <property type="match status" value="1"/>
</dbReference>
<dbReference type="InterPro" id="IPR007698">
    <property type="entry name" value="AlaDH/PNT_NAD(H)-bd"/>
</dbReference>
<dbReference type="RefSeq" id="WP_013408424.1">
    <property type="nucleotide sequence ID" value="NC_014655.1"/>
</dbReference>
<dbReference type="EC" id="1.4.1.1" evidence="2"/>
<dbReference type="GO" id="GO:0000286">
    <property type="term" value="F:alanine dehydrogenase activity"/>
    <property type="evidence" value="ECO:0007669"/>
    <property type="project" value="UniProtKB-EC"/>
</dbReference>
<dbReference type="InterPro" id="IPR007886">
    <property type="entry name" value="AlaDH/PNT_N"/>
</dbReference>
<reference evidence="6 7" key="2">
    <citation type="journal article" date="2011" name="Stand. Genomic Sci.">
        <title>Complete genome sequence of Leadbetterella byssophila type strain (4M15).</title>
        <authorList>
            <person name="Abt B."/>
            <person name="Teshima H."/>
            <person name="Lucas S."/>
            <person name="Lapidus A."/>
            <person name="Del Rio T.G."/>
            <person name="Nolan M."/>
            <person name="Tice H."/>
            <person name="Cheng J.F."/>
            <person name="Pitluck S."/>
            <person name="Liolios K."/>
            <person name="Pagani I."/>
            <person name="Ivanova N."/>
            <person name="Mavromatis K."/>
            <person name="Pati A."/>
            <person name="Tapia R."/>
            <person name="Han C."/>
            <person name="Goodwin L."/>
            <person name="Chen A."/>
            <person name="Palaniappan K."/>
            <person name="Land M."/>
            <person name="Hauser L."/>
            <person name="Chang Y.J."/>
            <person name="Jeffries C.D."/>
            <person name="Rohde M."/>
            <person name="Goker M."/>
            <person name="Tindall B.J."/>
            <person name="Detter J.C."/>
            <person name="Woyke T."/>
            <person name="Bristow J."/>
            <person name="Eisen J.A."/>
            <person name="Markowitz V."/>
            <person name="Hugenholtz P."/>
            <person name="Klenk H.P."/>
            <person name="Kyrpides N.C."/>
        </authorList>
    </citation>
    <scope>NUCLEOTIDE SEQUENCE [LARGE SCALE GENOMIC DNA]</scope>
    <source>
        <strain evidence="7">DSM 17132 / JCM 16389 / KACC 11308 / NBRC 106382 / 4M15</strain>
    </source>
</reference>
<dbReference type="HOGENOM" id="CLU_003376_3_0_10"/>
<dbReference type="InterPro" id="IPR008141">
    <property type="entry name" value="Ala_DH"/>
</dbReference>
<evidence type="ECO:0000313" key="6">
    <source>
        <dbReference type="EMBL" id="ADQ17375.1"/>
    </source>
</evidence>
<protein>
    <recommendedName>
        <fullName evidence="2">alanine dehydrogenase</fullName>
        <ecNumber evidence="2">1.4.1.1</ecNumber>
    </recommendedName>
</protein>
<keyword evidence="7" id="KW-1185">Reference proteome</keyword>
<evidence type="ECO:0000256" key="2">
    <source>
        <dbReference type="ARBA" id="ARBA00012897"/>
    </source>
</evidence>
<feature type="domain" description="Alanine dehydrogenase/pyridine nucleotide transhydrogenase NAD(H)-binding" evidence="4">
    <location>
        <begin position="177"/>
        <end position="325"/>
    </location>
</feature>
<name>E4RZF1_LEAB4</name>
<evidence type="ECO:0000313" key="7">
    <source>
        <dbReference type="Proteomes" id="UP000007435"/>
    </source>
</evidence>
<dbReference type="KEGG" id="lby:Lbys_1668"/>
<dbReference type="EMBL" id="CP002305">
    <property type="protein sequence ID" value="ADQ17375.1"/>
    <property type="molecule type" value="Genomic_DNA"/>
</dbReference>
<accession>E4RZF1</accession>
<dbReference type="PANTHER" id="PTHR42795">
    <property type="entry name" value="ALANINE DEHYDROGENASE"/>
    <property type="match status" value="1"/>
</dbReference>
<dbReference type="PANTHER" id="PTHR42795:SF1">
    <property type="entry name" value="ALANINE DEHYDROGENASE"/>
    <property type="match status" value="1"/>
</dbReference>
<dbReference type="OrthoDB" id="9804592at2"/>
<dbReference type="Pfam" id="PF05222">
    <property type="entry name" value="AlaDh_PNT_N"/>
    <property type="match status" value="1"/>
</dbReference>
<dbReference type="SMART" id="SM01002">
    <property type="entry name" value="AlaDh_PNT_C"/>
    <property type="match status" value="1"/>
</dbReference>
<dbReference type="Pfam" id="PF01262">
    <property type="entry name" value="AlaDh_PNT_C"/>
    <property type="match status" value="1"/>
</dbReference>
<comment type="similarity">
    <text evidence="1">Belongs to the AlaDH/PNT family.</text>
</comment>
<evidence type="ECO:0000259" key="4">
    <source>
        <dbReference type="SMART" id="SM01002"/>
    </source>
</evidence>
<dbReference type="GO" id="GO:0042853">
    <property type="term" value="P:L-alanine catabolic process"/>
    <property type="evidence" value="ECO:0007669"/>
    <property type="project" value="InterPro"/>
</dbReference>
<feature type="domain" description="Alanine dehydrogenase/pyridine nucleotide transhydrogenase N-terminal" evidence="5">
    <location>
        <begin position="32"/>
        <end position="165"/>
    </location>
</feature>
<dbReference type="STRING" id="649349.Lbys_1668"/>
<dbReference type="Gene3D" id="3.40.50.720">
    <property type="entry name" value="NAD(P)-binding Rossmann-like Domain"/>
    <property type="match status" value="2"/>
</dbReference>
<dbReference type="InterPro" id="IPR036291">
    <property type="entry name" value="NAD(P)-bd_dom_sf"/>
</dbReference>
<evidence type="ECO:0000259" key="5">
    <source>
        <dbReference type="SMART" id="SM01003"/>
    </source>
</evidence>
<organism evidence="6 7">
    <name type="scientific">Leadbetterella byssophila (strain DSM 17132 / JCM 16389 / KACC 11308 / NBRC 106382 / 4M15)</name>
    <dbReference type="NCBI Taxonomy" id="649349"/>
    <lineage>
        <taxon>Bacteria</taxon>
        <taxon>Pseudomonadati</taxon>
        <taxon>Bacteroidota</taxon>
        <taxon>Cytophagia</taxon>
        <taxon>Cytophagales</taxon>
        <taxon>Leadbetterellaceae</taxon>
        <taxon>Leadbetterella</taxon>
    </lineage>
</organism>
<dbReference type="SUPFAM" id="SSF52283">
    <property type="entry name" value="Formate/glycerate dehydrogenase catalytic domain-like"/>
    <property type="match status" value="1"/>
</dbReference>
<dbReference type="GO" id="GO:0005886">
    <property type="term" value="C:plasma membrane"/>
    <property type="evidence" value="ECO:0007669"/>
    <property type="project" value="TreeGrafter"/>
</dbReference>
<dbReference type="AlphaFoldDB" id="E4RZF1"/>
<keyword evidence="3" id="KW-0560">Oxidoreductase</keyword>
<evidence type="ECO:0000256" key="3">
    <source>
        <dbReference type="ARBA" id="ARBA00023002"/>
    </source>
</evidence>
<dbReference type="SMART" id="SM01003">
    <property type="entry name" value="AlaDh_PNT_N"/>
    <property type="match status" value="1"/>
</dbReference>
<sequence length="403" mass="43462">MDTLKDLARQTALTPKESPLALKKKGQRIRIGLPKELSADENRIVLTPDAVEVLVNNGVEVAVETGAGAGAQFSDQSYAEAGAEILSSHKEVFDSDVILKIEPLQAEEFEYLKPGSTLISTINLPKLSADYFKKLNEKQITTVAFELIEDKAGEFPVIRTISEIAGASAILIGSEYLSSANGGQGVILGGVTGVPPRNVVVVGAGTVGEFAVRSALGLGANIKVFDRQIYRLRRLQYAVGTRIYTSVIDSVNFPNALKEADLVVGALRSEFGFAPMVITEEMVSKMKPNAVIVDVAIDTGGCCETSEVTSHNRPVFKKHGVIHYCVPNIASRFSHTASEALSNIFAPLLMKAVNLGGIHEMISHNKWFMKGVITHKGSVTHLNLAQRFNMRYKDLGLILSAGL</sequence>
<reference key="1">
    <citation type="submission" date="2010-11" db="EMBL/GenBank/DDBJ databases">
        <title>The complete genome of Leadbetterella byssophila DSM 17132.</title>
        <authorList>
            <consortium name="US DOE Joint Genome Institute (JGI-PGF)"/>
            <person name="Lucas S."/>
            <person name="Copeland A."/>
            <person name="Lapidus A."/>
            <person name="Glavina del Rio T."/>
            <person name="Dalin E."/>
            <person name="Tice H."/>
            <person name="Bruce D."/>
            <person name="Goodwin L."/>
            <person name="Pitluck S."/>
            <person name="Kyrpides N."/>
            <person name="Mavromatis K."/>
            <person name="Ivanova N."/>
            <person name="Teshima H."/>
            <person name="Brettin T."/>
            <person name="Detter J.C."/>
            <person name="Han C."/>
            <person name="Tapia R."/>
            <person name="Land M."/>
            <person name="Hauser L."/>
            <person name="Markowitz V."/>
            <person name="Cheng J.-F."/>
            <person name="Hugenholtz P."/>
            <person name="Woyke T."/>
            <person name="Wu D."/>
            <person name="Tindall B."/>
            <person name="Pomrenke H.G."/>
            <person name="Brambilla E."/>
            <person name="Klenk H.-P."/>
            <person name="Eisen J.A."/>
        </authorList>
    </citation>
    <scope>NUCLEOTIDE SEQUENCE [LARGE SCALE GENOMIC DNA]</scope>
    <source>
        <strain>DSM 17132</strain>
    </source>
</reference>
<proteinExistence type="inferred from homology"/>
<dbReference type="eggNOG" id="COG0686">
    <property type="taxonomic scope" value="Bacteria"/>
</dbReference>
<dbReference type="Proteomes" id="UP000007435">
    <property type="component" value="Chromosome"/>
</dbReference>
<evidence type="ECO:0000256" key="1">
    <source>
        <dbReference type="ARBA" id="ARBA00005689"/>
    </source>
</evidence>
<gene>
    <name evidence="6" type="ordered locus">Lbys_1668</name>
</gene>
<dbReference type="SUPFAM" id="SSF51735">
    <property type="entry name" value="NAD(P)-binding Rossmann-fold domains"/>
    <property type="match status" value="1"/>
</dbReference>